<dbReference type="Gene3D" id="1.10.238.10">
    <property type="entry name" value="EF-hand"/>
    <property type="match status" value="1"/>
</dbReference>
<dbReference type="InterPro" id="IPR011992">
    <property type="entry name" value="EF-hand-dom_pair"/>
</dbReference>
<dbReference type="InterPro" id="IPR018247">
    <property type="entry name" value="EF_Hand_1_Ca_BS"/>
</dbReference>
<name>A0A0W8G2D7_9ZZZZ</name>
<protein>
    <recommendedName>
        <fullName evidence="1">EF-hand domain-containing protein</fullName>
    </recommendedName>
</protein>
<reference evidence="2" key="1">
    <citation type="journal article" date="2015" name="Proc. Natl. Acad. Sci. U.S.A.">
        <title>Networks of energetic and metabolic interactions define dynamics in microbial communities.</title>
        <authorList>
            <person name="Embree M."/>
            <person name="Liu J.K."/>
            <person name="Al-Bassam M.M."/>
            <person name="Zengler K."/>
        </authorList>
    </citation>
    <scope>NUCLEOTIDE SEQUENCE</scope>
</reference>
<sequence length="93" mass="9969">MKREIAGLCVAVFLAAGAGCAGKGGLSKGAAALDTDKDGKISREEFVARYQAKEKAHTLFNRLDASGDGFLDHNETGTYPDDYWAKTETNEEP</sequence>
<dbReference type="PROSITE" id="PS51257">
    <property type="entry name" value="PROKAR_LIPOPROTEIN"/>
    <property type="match status" value="1"/>
</dbReference>
<dbReference type="InterPro" id="IPR002048">
    <property type="entry name" value="EF_hand_dom"/>
</dbReference>
<dbReference type="EMBL" id="LNQE01000350">
    <property type="protein sequence ID" value="KUG27217.1"/>
    <property type="molecule type" value="Genomic_DNA"/>
</dbReference>
<dbReference type="SUPFAM" id="SSF47473">
    <property type="entry name" value="EF-hand"/>
    <property type="match status" value="1"/>
</dbReference>
<dbReference type="GO" id="GO:0005509">
    <property type="term" value="F:calcium ion binding"/>
    <property type="evidence" value="ECO:0007669"/>
    <property type="project" value="InterPro"/>
</dbReference>
<dbReference type="Pfam" id="PF13202">
    <property type="entry name" value="EF-hand_5"/>
    <property type="match status" value="2"/>
</dbReference>
<comment type="caution">
    <text evidence="2">The sequence shown here is derived from an EMBL/GenBank/DDBJ whole genome shotgun (WGS) entry which is preliminary data.</text>
</comment>
<feature type="domain" description="EF-hand" evidence="1">
    <location>
        <begin position="31"/>
        <end position="56"/>
    </location>
</feature>
<gene>
    <name evidence="2" type="ORF">ASZ90_002928</name>
</gene>
<dbReference type="PROSITE" id="PS00018">
    <property type="entry name" value="EF_HAND_1"/>
    <property type="match status" value="1"/>
</dbReference>
<dbReference type="PROSITE" id="PS50222">
    <property type="entry name" value="EF_HAND_2"/>
    <property type="match status" value="1"/>
</dbReference>
<organism evidence="2">
    <name type="scientific">hydrocarbon metagenome</name>
    <dbReference type="NCBI Taxonomy" id="938273"/>
    <lineage>
        <taxon>unclassified sequences</taxon>
        <taxon>metagenomes</taxon>
        <taxon>ecological metagenomes</taxon>
    </lineage>
</organism>
<evidence type="ECO:0000259" key="1">
    <source>
        <dbReference type="PROSITE" id="PS50222"/>
    </source>
</evidence>
<accession>A0A0W8G2D7</accession>
<evidence type="ECO:0000313" key="2">
    <source>
        <dbReference type="EMBL" id="KUG27217.1"/>
    </source>
</evidence>
<dbReference type="AlphaFoldDB" id="A0A0W8G2D7"/>
<proteinExistence type="predicted"/>